<feature type="transmembrane region" description="Helical" evidence="2">
    <location>
        <begin position="136"/>
        <end position="153"/>
    </location>
</feature>
<keyword evidence="4" id="KW-1185">Reference proteome</keyword>
<sequence length="160" mass="17066">MDETDAACARDAAAPPRPAAAPGAAANAVGDPPLRLARTRTARVLLTALALLSLGVAILGLFVPGLPSTEFLLLSAWAAAKGSPRLHGWLLHHRVFGPMLYNWHNGRMVSRRAKWSATVAMSVCSAVLLVGMHRPWLAYGAIACMACVLAWLWRRPEPAA</sequence>
<dbReference type="Pfam" id="PF04304">
    <property type="entry name" value="DUF454"/>
    <property type="match status" value="1"/>
</dbReference>
<dbReference type="PANTHER" id="PTHR35813">
    <property type="entry name" value="INNER MEMBRANE PROTEIN YBAN"/>
    <property type="match status" value="1"/>
</dbReference>
<feature type="transmembrane region" description="Helical" evidence="2">
    <location>
        <begin position="44"/>
        <end position="66"/>
    </location>
</feature>
<dbReference type="InterPro" id="IPR007401">
    <property type="entry name" value="DUF454"/>
</dbReference>
<name>A0ABT6AQE8_9BURK</name>
<evidence type="ECO:0000313" key="3">
    <source>
        <dbReference type="EMBL" id="MDF3834847.1"/>
    </source>
</evidence>
<keyword evidence="2" id="KW-0472">Membrane</keyword>
<reference evidence="3 4" key="1">
    <citation type="submission" date="2023-03" db="EMBL/GenBank/DDBJ databases">
        <title>Draft assemblies of triclosan tolerant bacteria isolated from returned activated sludge.</title>
        <authorList>
            <person name="Van Hamelsveld S."/>
        </authorList>
    </citation>
    <scope>NUCLEOTIDE SEQUENCE [LARGE SCALE GENOMIC DNA]</scope>
    <source>
        <strain evidence="3 4">GW210010_S58</strain>
    </source>
</reference>
<organism evidence="3 4">
    <name type="scientific">Cupriavidus basilensis</name>
    <dbReference type="NCBI Taxonomy" id="68895"/>
    <lineage>
        <taxon>Bacteria</taxon>
        <taxon>Pseudomonadati</taxon>
        <taxon>Pseudomonadota</taxon>
        <taxon>Betaproteobacteria</taxon>
        <taxon>Burkholderiales</taxon>
        <taxon>Burkholderiaceae</taxon>
        <taxon>Cupriavidus</taxon>
    </lineage>
</organism>
<protein>
    <submittedName>
        <fullName evidence="3">YbaN family protein</fullName>
    </submittedName>
</protein>
<keyword evidence="2" id="KW-0812">Transmembrane</keyword>
<gene>
    <name evidence="3" type="ORF">P3W85_18060</name>
</gene>
<keyword evidence="2" id="KW-1133">Transmembrane helix</keyword>
<dbReference type="RefSeq" id="WP_276265799.1">
    <property type="nucleotide sequence ID" value="NZ_JARJLM010000309.1"/>
</dbReference>
<evidence type="ECO:0000256" key="2">
    <source>
        <dbReference type="SAM" id="Phobius"/>
    </source>
</evidence>
<proteinExistence type="predicted"/>
<accession>A0ABT6AQE8</accession>
<evidence type="ECO:0000256" key="1">
    <source>
        <dbReference type="SAM" id="MobiDB-lite"/>
    </source>
</evidence>
<comment type="caution">
    <text evidence="3">The sequence shown here is derived from an EMBL/GenBank/DDBJ whole genome shotgun (WGS) entry which is preliminary data.</text>
</comment>
<dbReference type="PANTHER" id="PTHR35813:SF1">
    <property type="entry name" value="INNER MEMBRANE PROTEIN YBAN"/>
    <property type="match status" value="1"/>
</dbReference>
<dbReference type="Proteomes" id="UP001216674">
    <property type="component" value="Unassembled WGS sequence"/>
</dbReference>
<dbReference type="EMBL" id="JARJLM010000309">
    <property type="protein sequence ID" value="MDF3834847.1"/>
    <property type="molecule type" value="Genomic_DNA"/>
</dbReference>
<evidence type="ECO:0000313" key="4">
    <source>
        <dbReference type="Proteomes" id="UP001216674"/>
    </source>
</evidence>
<feature type="region of interest" description="Disordered" evidence="1">
    <location>
        <begin position="1"/>
        <end position="26"/>
    </location>
</feature>